<evidence type="ECO:0000313" key="2">
    <source>
        <dbReference type="Proteomes" id="UP000429607"/>
    </source>
</evidence>
<evidence type="ECO:0000313" key="1">
    <source>
        <dbReference type="EMBL" id="KAE9040166.1"/>
    </source>
</evidence>
<name>A0A6A3NGP0_9STRA</name>
<gene>
    <name evidence="1" type="ORF">PR001_g7198</name>
</gene>
<proteinExistence type="predicted"/>
<reference evidence="1 2" key="1">
    <citation type="submission" date="2018-09" db="EMBL/GenBank/DDBJ databases">
        <title>Genomic investigation of the strawberry pathogen Phytophthora fragariae indicates pathogenicity is determined by transcriptional variation in three key races.</title>
        <authorList>
            <person name="Adams T.M."/>
            <person name="Armitage A.D."/>
            <person name="Sobczyk M.K."/>
            <person name="Bates H.J."/>
            <person name="Dunwell J.M."/>
            <person name="Nellist C.F."/>
            <person name="Harrison R.J."/>
        </authorList>
    </citation>
    <scope>NUCLEOTIDE SEQUENCE [LARGE SCALE GENOMIC DNA]</scope>
    <source>
        <strain evidence="1 2">SCRP249</strain>
    </source>
</reference>
<protein>
    <submittedName>
        <fullName evidence="1">Uncharacterized protein</fullName>
    </submittedName>
</protein>
<organism evidence="1 2">
    <name type="scientific">Phytophthora rubi</name>
    <dbReference type="NCBI Taxonomy" id="129364"/>
    <lineage>
        <taxon>Eukaryota</taxon>
        <taxon>Sar</taxon>
        <taxon>Stramenopiles</taxon>
        <taxon>Oomycota</taxon>
        <taxon>Peronosporomycetes</taxon>
        <taxon>Peronosporales</taxon>
        <taxon>Peronosporaceae</taxon>
        <taxon>Phytophthora</taxon>
    </lineage>
</organism>
<sequence length="1161" mass="131832">MDDDLLNAVFRFKHKAPSDHQDESLCWTLVEHFAAFVNNLKAADGVTLSCGRIDPLADDRVVPASVFTTHELETLQEGCRRLEDSPTEDHRQGHVWFDPWLPAYGCAIQRTKLSSSRVKLEVVFADGWERVLHFLPTGECVHSSVPKTSHVLHCEELDTQLQEKFEKTFQQELQEAQQRSKSGRSAAMNALGHQKTPQFIAAVVHRSVALLSGCDDGSSLLLRTEAAIELNLCCGKGLFRKTLTLFELSLLQSETIDRAVDSVDVKSGCDLVDDWFFMLQVVVQHVVELLEDGYDVASLLDQCTHLRARIDEFVDVVNLRSADQFVLPEPAALQQLNSLKCSVEISSPKRDNESTDCESVEDRRRRALVNLKPCQFLDGASCSLDDLLEWVRADNAPQSYKCILTLRTIEAFMFARSSELNNSQPGGEDNESFVENMQSLISHYQEVAGEWRQLPKRTSILSVEQRSRQLLVMWTAFCLVHQKCVREFPLCSKYNIALDWKNLKVAVLSNRTALDALQCVAQYIRGWNLKTGGQPLFHLTDQDPTFAFAWKFAQSDPSMEESYQNEVEMWEAHVQNEWSEIEEKKERADTLRADITRLTEELNSKSSGLAVEEIRLVVAYPLNQQICRRHSPLKSQLQYDIQRLTTTLQQTNTTLEQAIAMPRYLVRPLPLVKEEACKVLFMLTMPRALEILGNLCLSAQRAIAPVKPTVEMKQVPKLSGTTWQQFRSQHAPSRHFPADKVFTASPREFSLPSSFGPQSVEDVSSRAQYESECVWDLTLCGTALKWKDESGEAVNPFAATATSVVSSFIEEMSEPYSWMNAWPGGDDLRGNLVYANLHQLAACTAFDKASFIALGSLRAFPNQQYRKLLMALHNDVFPWSFGSVATIVRQSLYQVGDLTDETQPQILWKTDMNQDERGLKTFCSVLELTASRLEQTPRRFESVPLLSELAGYALQFTPNALPILKTFAGMARSWAENTQEGYEKESDPKRIAEARQKECILYGHALLAFTLGEWDDELAHFSSRFIVPFSQLQTCFEWRADWIDALGGHFPARLRELYSHWYWVERNCVLFRPKQAKCREVFFVATLDDSGALQCYQVPFSDTKDAYELILNRLGDYERFVQKDESLSDVLGVLAKFEDERFLHPLKSADGVMKVELPLSN</sequence>
<dbReference type="EMBL" id="QXFV01000353">
    <property type="protein sequence ID" value="KAE9040166.1"/>
    <property type="molecule type" value="Genomic_DNA"/>
</dbReference>
<comment type="caution">
    <text evidence="1">The sequence shown here is derived from an EMBL/GenBank/DDBJ whole genome shotgun (WGS) entry which is preliminary data.</text>
</comment>
<dbReference type="Proteomes" id="UP000429607">
    <property type="component" value="Unassembled WGS sequence"/>
</dbReference>
<accession>A0A6A3NGP0</accession>
<dbReference type="AlphaFoldDB" id="A0A6A3NGP0"/>